<feature type="active site" description="Proton acceptor" evidence="2">
    <location>
        <position position="150"/>
    </location>
</feature>
<dbReference type="InterPro" id="IPR020821">
    <property type="entry name" value="ENPP1-3/EXOG-like_nuc-like"/>
</dbReference>
<dbReference type="Proteomes" id="UP000054350">
    <property type="component" value="Unassembled WGS sequence"/>
</dbReference>
<proteinExistence type="inferred from homology"/>
<evidence type="ECO:0000313" key="7">
    <source>
        <dbReference type="Proteomes" id="UP000054350"/>
    </source>
</evidence>
<evidence type="ECO:0000313" key="6">
    <source>
        <dbReference type="EMBL" id="KNE72113.1"/>
    </source>
</evidence>
<dbReference type="InterPro" id="IPR044925">
    <property type="entry name" value="His-Me_finger_sf"/>
</dbReference>
<dbReference type="GO" id="GO:0003676">
    <property type="term" value="F:nucleic acid binding"/>
    <property type="evidence" value="ECO:0007669"/>
    <property type="project" value="InterPro"/>
</dbReference>
<evidence type="ECO:0000256" key="1">
    <source>
        <dbReference type="ARBA" id="ARBA00010052"/>
    </source>
</evidence>
<evidence type="ECO:0000256" key="3">
    <source>
        <dbReference type="PIRSR" id="PIRSR640255-2"/>
    </source>
</evidence>
<dbReference type="OMA" id="PAFWIIS"/>
<dbReference type="GO" id="GO:0005743">
    <property type="term" value="C:mitochondrial inner membrane"/>
    <property type="evidence" value="ECO:0007669"/>
    <property type="project" value="TreeGrafter"/>
</dbReference>
<dbReference type="GO" id="GO:0005634">
    <property type="term" value="C:nucleus"/>
    <property type="evidence" value="ECO:0007669"/>
    <property type="project" value="TreeGrafter"/>
</dbReference>
<dbReference type="InterPro" id="IPR040255">
    <property type="entry name" value="Non-specific_endonuclease"/>
</dbReference>
<accession>A0A0L0TBE4</accession>
<dbReference type="PANTHER" id="PTHR13966:SF5">
    <property type="entry name" value="ENDONUCLEASE G, MITOCHONDRIAL"/>
    <property type="match status" value="1"/>
</dbReference>
<dbReference type="PANTHER" id="PTHR13966">
    <property type="entry name" value="ENDONUCLEASE RELATED"/>
    <property type="match status" value="1"/>
</dbReference>
<evidence type="ECO:0000256" key="2">
    <source>
        <dbReference type="PIRSR" id="PIRSR640255-1"/>
    </source>
</evidence>
<dbReference type="EMBL" id="GG745377">
    <property type="protein sequence ID" value="KNE72113.1"/>
    <property type="molecule type" value="Genomic_DNA"/>
</dbReference>
<dbReference type="GO" id="GO:0046872">
    <property type="term" value="F:metal ion binding"/>
    <property type="evidence" value="ECO:0007669"/>
    <property type="project" value="UniProtKB-KW"/>
</dbReference>
<feature type="domain" description="ENPP1-3/EXOG-like endonuclease/phosphodiesterase" evidence="4">
    <location>
        <begin position="87"/>
        <end position="361"/>
    </location>
</feature>
<feature type="domain" description="DNA/RNA non-specific endonuclease/pyrophosphatase/phosphodiesterase" evidence="5">
    <location>
        <begin position="86"/>
        <end position="358"/>
    </location>
</feature>
<dbReference type="Gene3D" id="3.40.570.10">
    <property type="entry name" value="Extracellular Endonuclease, subunit A"/>
    <property type="match status" value="1"/>
</dbReference>
<dbReference type="OrthoDB" id="5418055at2759"/>
<dbReference type="Pfam" id="PF01223">
    <property type="entry name" value="Endonuclease_NS"/>
    <property type="match status" value="1"/>
</dbReference>
<sequence length="444" mass="48260">MLQKVALVGAGTLLGGGAVALYYRNQQQQPRPSAVLSIPQSTAGAPSGAAVPLPHTLVTPAGRTFLSPRHAELLKYGLPNATQLQLKQNYVSLIDFRLREPLWVLEHLTKENVRGDADRANVGFTQDNDVPKAYRASNDDYAKSGYSRGHMAPASNNKTSIDAMRESFLLSSNIVPQDLDNNMFYWNRMERWVRQLVTKKGFDAVHIMSGPLFLPSRLSADGPVIDAANSTDAALVPHSATPNGASYQGTAILAPPPADVYTPPPSAPSSRQSTMIAGKPFGFVSYKTIGDSHVAVPTHLFKAVLAEKSNGDGKPPTTFFAAFIVPNTPVADHLPLKAFQVPRETLEKYAGFQVYDRAFQMLPVMDLCAVQDPAAKNSREGATMCQLENATEFKLFTMERDLGKARSRDQLDNMYSQIQALAAKEGVAVPEAAKATYEAKSRQL</sequence>
<dbReference type="GO" id="GO:0000014">
    <property type="term" value="F:single-stranded DNA endodeoxyribonuclease activity"/>
    <property type="evidence" value="ECO:0007669"/>
    <property type="project" value="TreeGrafter"/>
</dbReference>
<evidence type="ECO:0000259" key="4">
    <source>
        <dbReference type="SMART" id="SM00477"/>
    </source>
</evidence>
<feature type="binding site" evidence="3">
    <location>
        <position position="182"/>
    </location>
    <ligand>
        <name>Mg(2+)</name>
        <dbReference type="ChEBI" id="CHEBI:18420"/>
        <note>catalytic</note>
    </ligand>
</feature>
<keyword evidence="3" id="KW-0479">Metal-binding</keyword>
<gene>
    <name evidence="6" type="ORF">AMAG_16608</name>
</gene>
<dbReference type="SMART" id="SM00892">
    <property type="entry name" value="Endonuclease_NS"/>
    <property type="match status" value="1"/>
</dbReference>
<evidence type="ECO:0000259" key="5">
    <source>
        <dbReference type="SMART" id="SM00892"/>
    </source>
</evidence>
<reference evidence="7" key="2">
    <citation type="submission" date="2009-11" db="EMBL/GenBank/DDBJ databases">
        <title>The Genome Sequence of Allomyces macrogynus strain ATCC 38327.</title>
        <authorList>
            <consortium name="The Broad Institute Genome Sequencing Platform"/>
            <person name="Russ C."/>
            <person name="Cuomo C."/>
            <person name="Shea T."/>
            <person name="Young S.K."/>
            <person name="Zeng Q."/>
            <person name="Koehrsen M."/>
            <person name="Haas B."/>
            <person name="Borodovsky M."/>
            <person name="Guigo R."/>
            <person name="Alvarado L."/>
            <person name="Berlin A."/>
            <person name="Borenstein D."/>
            <person name="Chen Z."/>
            <person name="Engels R."/>
            <person name="Freedman E."/>
            <person name="Gellesch M."/>
            <person name="Goldberg J."/>
            <person name="Griggs A."/>
            <person name="Gujja S."/>
            <person name="Heiman D."/>
            <person name="Hepburn T."/>
            <person name="Howarth C."/>
            <person name="Jen D."/>
            <person name="Larson L."/>
            <person name="Lewis B."/>
            <person name="Mehta T."/>
            <person name="Park D."/>
            <person name="Pearson M."/>
            <person name="Roberts A."/>
            <person name="Saif S."/>
            <person name="Shenoy N."/>
            <person name="Sisk P."/>
            <person name="Stolte C."/>
            <person name="Sykes S."/>
            <person name="Walk T."/>
            <person name="White J."/>
            <person name="Yandava C."/>
            <person name="Burger G."/>
            <person name="Gray M.W."/>
            <person name="Holland P.W.H."/>
            <person name="King N."/>
            <person name="Lang F.B.F."/>
            <person name="Roger A.J."/>
            <person name="Ruiz-Trillo I."/>
            <person name="Lander E."/>
            <person name="Nusbaum C."/>
        </authorList>
    </citation>
    <scope>NUCLEOTIDE SEQUENCE [LARGE SCALE GENOMIC DNA]</scope>
    <source>
        <strain evidence="7">ATCC 38327</strain>
    </source>
</reference>
<dbReference type="STRING" id="578462.A0A0L0TBE4"/>
<dbReference type="AlphaFoldDB" id="A0A0L0TBE4"/>
<dbReference type="SMART" id="SM00477">
    <property type="entry name" value="NUC"/>
    <property type="match status" value="1"/>
</dbReference>
<dbReference type="VEuPathDB" id="FungiDB:AMAG_16608"/>
<dbReference type="SUPFAM" id="SSF54060">
    <property type="entry name" value="His-Me finger endonucleases"/>
    <property type="match status" value="1"/>
</dbReference>
<dbReference type="GO" id="GO:0004521">
    <property type="term" value="F:RNA endonuclease activity"/>
    <property type="evidence" value="ECO:0007669"/>
    <property type="project" value="TreeGrafter"/>
</dbReference>
<dbReference type="InterPro" id="IPR044929">
    <property type="entry name" value="DNA/RNA_non-sp_Endonuclease_sf"/>
</dbReference>
<keyword evidence="7" id="KW-1185">Reference proteome</keyword>
<dbReference type="GO" id="GO:0006309">
    <property type="term" value="P:apoptotic DNA fragmentation"/>
    <property type="evidence" value="ECO:0007669"/>
    <property type="project" value="TreeGrafter"/>
</dbReference>
<protein>
    <recommendedName>
        <fullName evidence="8">DNA/RNA non-specific endonuclease domain-containing protein</fullName>
    </recommendedName>
</protein>
<name>A0A0L0TBE4_ALLM3</name>
<reference evidence="6 7" key="1">
    <citation type="submission" date="2009-11" db="EMBL/GenBank/DDBJ databases">
        <title>Annotation of Allomyces macrogynus ATCC 38327.</title>
        <authorList>
            <consortium name="The Broad Institute Genome Sequencing Platform"/>
            <person name="Russ C."/>
            <person name="Cuomo C."/>
            <person name="Burger G."/>
            <person name="Gray M.W."/>
            <person name="Holland P.W.H."/>
            <person name="King N."/>
            <person name="Lang F.B.F."/>
            <person name="Roger A.J."/>
            <person name="Ruiz-Trillo I."/>
            <person name="Young S.K."/>
            <person name="Zeng Q."/>
            <person name="Gargeya S."/>
            <person name="Fitzgerald M."/>
            <person name="Haas B."/>
            <person name="Abouelleil A."/>
            <person name="Alvarado L."/>
            <person name="Arachchi H.M."/>
            <person name="Berlin A."/>
            <person name="Chapman S.B."/>
            <person name="Gearin G."/>
            <person name="Goldberg J."/>
            <person name="Griggs A."/>
            <person name="Gujja S."/>
            <person name="Hansen M."/>
            <person name="Heiman D."/>
            <person name="Howarth C."/>
            <person name="Larimer J."/>
            <person name="Lui A."/>
            <person name="MacDonald P.J.P."/>
            <person name="McCowen C."/>
            <person name="Montmayeur A."/>
            <person name="Murphy C."/>
            <person name="Neiman D."/>
            <person name="Pearson M."/>
            <person name="Priest M."/>
            <person name="Roberts A."/>
            <person name="Saif S."/>
            <person name="Shea T."/>
            <person name="Sisk P."/>
            <person name="Stolte C."/>
            <person name="Sykes S."/>
            <person name="Wortman J."/>
            <person name="Nusbaum C."/>
            <person name="Birren B."/>
        </authorList>
    </citation>
    <scope>NUCLEOTIDE SEQUENCE [LARGE SCALE GENOMIC DNA]</scope>
    <source>
        <strain evidence="6 7">ATCC 38327</strain>
    </source>
</reference>
<evidence type="ECO:0008006" key="8">
    <source>
        <dbReference type="Google" id="ProtNLM"/>
    </source>
</evidence>
<comment type="similarity">
    <text evidence="1">Belongs to the DNA/RNA non-specific endonuclease family.</text>
</comment>
<dbReference type="InterPro" id="IPR001604">
    <property type="entry name" value="Endo_G_ENPP1-like_dom"/>
</dbReference>
<organism evidence="6 7">
    <name type="scientific">Allomyces macrogynus (strain ATCC 38327)</name>
    <name type="common">Allomyces javanicus var. macrogynus</name>
    <dbReference type="NCBI Taxonomy" id="578462"/>
    <lineage>
        <taxon>Eukaryota</taxon>
        <taxon>Fungi</taxon>
        <taxon>Fungi incertae sedis</taxon>
        <taxon>Blastocladiomycota</taxon>
        <taxon>Blastocladiomycetes</taxon>
        <taxon>Blastocladiales</taxon>
        <taxon>Blastocladiaceae</taxon>
        <taxon>Allomyces</taxon>
    </lineage>
</organism>
<dbReference type="eggNOG" id="KOG3721">
    <property type="taxonomic scope" value="Eukaryota"/>
</dbReference>
<dbReference type="CDD" id="cd00091">
    <property type="entry name" value="NUC"/>
    <property type="match status" value="1"/>
</dbReference>